<dbReference type="EMBL" id="RJMB01000008">
    <property type="protein sequence ID" value="RNL85041.1"/>
    <property type="molecule type" value="Genomic_DNA"/>
</dbReference>
<dbReference type="Gene3D" id="3.50.50.60">
    <property type="entry name" value="FAD/NAD(P)-binding domain"/>
    <property type="match status" value="1"/>
</dbReference>
<evidence type="ECO:0000313" key="14">
    <source>
        <dbReference type="EMBL" id="RNL85041.1"/>
    </source>
</evidence>
<protein>
    <recommendedName>
        <fullName evidence="7 12">Coproporphyrinogen III oxidase</fullName>
        <ecNumber evidence="6 12">1.3.3.15</ecNumber>
    </recommendedName>
</protein>
<dbReference type="Proteomes" id="UP000269198">
    <property type="component" value="Unassembled WGS sequence"/>
</dbReference>
<evidence type="ECO:0000256" key="11">
    <source>
        <dbReference type="ARBA" id="ARBA00023133"/>
    </source>
</evidence>
<dbReference type="PANTHER" id="PTHR42923">
    <property type="entry name" value="PROTOPORPHYRINOGEN OXIDASE"/>
    <property type="match status" value="1"/>
</dbReference>
<dbReference type="RefSeq" id="WP_123201090.1">
    <property type="nucleotide sequence ID" value="NZ_RJMB01000008.1"/>
</dbReference>
<proteinExistence type="inferred from homology"/>
<organism evidence="14 15">
    <name type="scientific">Halostreptopolyspora alba</name>
    <dbReference type="NCBI Taxonomy" id="2487137"/>
    <lineage>
        <taxon>Bacteria</taxon>
        <taxon>Bacillati</taxon>
        <taxon>Actinomycetota</taxon>
        <taxon>Actinomycetes</taxon>
        <taxon>Streptosporangiales</taxon>
        <taxon>Nocardiopsidaceae</taxon>
        <taxon>Halostreptopolyspora</taxon>
    </lineage>
</organism>
<feature type="domain" description="Amine oxidase" evidence="13">
    <location>
        <begin position="14"/>
        <end position="467"/>
    </location>
</feature>
<keyword evidence="12" id="KW-0963">Cytoplasm</keyword>
<evidence type="ECO:0000256" key="10">
    <source>
        <dbReference type="ARBA" id="ARBA00023002"/>
    </source>
</evidence>
<dbReference type="GO" id="GO:0006783">
    <property type="term" value="P:heme biosynthetic process"/>
    <property type="evidence" value="ECO:0007669"/>
    <property type="project" value="UniProtKB-UniRule"/>
</dbReference>
<evidence type="ECO:0000256" key="5">
    <source>
        <dbReference type="ARBA" id="ARBA00008310"/>
    </source>
</evidence>
<dbReference type="InterPro" id="IPR036188">
    <property type="entry name" value="FAD/NAD-bd_sf"/>
</dbReference>
<evidence type="ECO:0000256" key="3">
    <source>
        <dbReference type="ARBA" id="ARBA00002185"/>
    </source>
</evidence>
<comment type="function">
    <text evidence="3 12">Involved in coproporphyrin-dependent heme b biosynthesis. Catalyzes the oxidation of coproporphyrinogen III to coproporphyrin III.</text>
</comment>
<dbReference type="OrthoDB" id="4496419at2"/>
<accession>A0A3N0EB10</accession>
<sequence length="481" mass="50428">MQRKPHVAVVGGGVSGLTAARRLTGAGADVTVLESSRRLGGKLDVSPVARAPVDAGAESMLARRPEALDLVHELGLDDHLEYPAPASAAIYSRGRLRAFPRGHVMGVPGNLAALARSGVISFPGVLRVARDLLWPRTPVDGDVAVGRFVGARMGSEVVERLVEPLLGGVYAGRADQLSLDATLPQVGRMAREERSLLRAVAASTKRRDTQSPTTGPAFATLRGGTATLIPHLADQSGASIETEATVRELARSDHGWRLTAGCANNPRHLFADGVVLACPAPASERLLRPVAPAAAAELAGIDYASMAVITLAYPTSAFHRPPEGSGFLVPARERRFVKAVTFSSVKWPWLAAELRAAHPGTEMTLVRCSVGRFGDEATLQRSDAELVERAAGDLADICGVCGPPVDRRVTRWGGGLPQYTVGHQGRVDRARASVADLPGLALCGAAYDGVGIPACIGSATEAARVVLGELSAPPEATFHRE</sequence>
<evidence type="ECO:0000256" key="9">
    <source>
        <dbReference type="ARBA" id="ARBA00022827"/>
    </source>
</evidence>
<evidence type="ECO:0000259" key="13">
    <source>
        <dbReference type="Pfam" id="PF01593"/>
    </source>
</evidence>
<name>A0A3N0EB10_9ACTN</name>
<evidence type="ECO:0000256" key="2">
    <source>
        <dbReference type="ARBA" id="ARBA00001974"/>
    </source>
</evidence>
<dbReference type="Gene3D" id="3.90.660.20">
    <property type="entry name" value="Protoporphyrinogen oxidase, mitochondrial, domain 2"/>
    <property type="match status" value="1"/>
</dbReference>
<comment type="catalytic activity">
    <reaction evidence="1">
        <text>coproporphyrinogen III + 3 O2 = coproporphyrin III + 3 H2O2</text>
        <dbReference type="Rhea" id="RHEA:43436"/>
        <dbReference type="ChEBI" id="CHEBI:15379"/>
        <dbReference type="ChEBI" id="CHEBI:16240"/>
        <dbReference type="ChEBI" id="CHEBI:57309"/>
        <dbReference type="ChEBI" id="CHEBI:131725"/>
        <dbReference type="EC" id="1.3.3.15"/>
    </reaction>
    <physiologicalReaction direction="left-to-right" evidence="1">
        <dbReference type="Rhea" id="RHEA:43437"/>
    </physiologicalReaction>
</comment>
<dbReference type="SUPFAM" id="SSF51905">
    <property type="entry name" value="FAD/NAD(P)-binding domain"/>
    <property type="match status" value="1"/>
</dbReference>
<keyword evidence="9 12" id="KW-0274">FAD</keyword>
<comment type="subcellular location">
    <subcellularLocation>
        <location evidence="12">Cytoplasm</location>
    </subcellularLocation>
</comment>
<dbReference type="EC" id="1.3.3.15" evidence="6 12"/>
<dbReference type="InterPro" id="IPR004572">
    <property type="entry name" value="Protoporphyrinogen_oxidase"/>
</dbReference>
<evidence type="ECO:0000256" key="12">
    <source>
        <dbReference type="RuleBase" id="RU364052"/>
    </source>
</evidence>
<dbReference type="InterPro" id="IPR050464">
    <property type="entry name" value="Zeta_carotene_desat/Oxidored"/>
</dbReference>
<dbReference type="GO" id="GO:0005737">
    <property type="term" value="C:cytoplasm"/>
    <property type="evidence" value="ECO:0007669"/>
    <property type="project" value="UniProtKB-SubCell"/>
</dbReference>
<keyword evidence="8 12" id="KW-0285">Flavoprotein</keyword>
<dbReference type="Gene3D" id="1.10.3110.10">
    <property type="entry name" value="protoporphyrinogen ix oxidase, domain 3"/>
    <property type="match status" value="1"/>
</dbReference>
<evidence type="ECO:0000256" key="6">
    <source>
        <dbReference type="ARBA" id="ARBA00012402"/>
    </source>
</evidence>
<dbReference type="SUPFAM" id="SSF54373">
    <property type="entry name" value="FAD-linked reductases, C-terminal domain"/>
    <property type="match status" value="1"/>
</dbReference>
<dbReference type="AlphaFoldDB" id="A0A3N0EB10"/>
<dbReference type="NCBIfam" id="TIGR00562">
    <property type="entry name" value="proto_IX_ox"/>
    <property type="match status" value="1"/>
</dbReference>
<dbReference type="UniPathway" id="UPA00252"/>
<evidence type="ECO:0000256" key="8">
    <source>
        <dbReference type="ARBA" id="ARBA00022630"/>
    </source>
</evidence>
<evidence type="ECO:0000256" key="7">
    <source>
        <dbReference type="ARBA" id="ARBA00019046"/>
    </source>
</evidence>
<comment type="similarity">
    <text evidence="5 12">Belongs to the protoporphyrinogen/coproporphyrinogen oxidase family. Coproporphyrinogen III oxidase subfamily.</text>
</comment>
<keyword evidence="15" id="KW-1185">Reference proteome</keyword>
<dbReference type="InterPro" id="IPR002937">
    <property type="entry name" value="Amino_oxidase"/>
</dbReference>
<keyword evidence="10 12" id="KW-0560">Oxidoreductase</keyword>
<dbReference type="PANTHER" id="PTHR42923:SF3">
    <property type="entry name" value="PROTOPORPHYRINOGEN OXIDASE"/>
    <property type="match status" value="1"/>
</dbReference>
<comment type="pathway">
    <text evidence="4 12">Porphyrin-containing compound metabolism; protoheme biosynthesis.</text>
</comment>
<gene>
    <name evidence="14" type="primary">hemG</name>
    <name evidence="14" type="ORF">EFW17_10190</name>
</gene>
<comment type="caution">
    <text evidence="14">The sequence shown here is derived from an EMBL/GenBank/DDBJ whole genome shotgun (WGS) entry which is preliminary data.</text>
</comment>
<comment type="cofactor">
    <cofactor evidence="2 12">
        <name>FAD</name>
        <dbReference type="ChEBI" id="CHEBI:57692"/>
    </cofactor>
</comment>
<evidence type="ECO:0000313" key="15">
    <source>
        <dbReference type="Proteomes" id="UP000269198"/>
    </source>
</evidence>
<evidence type="ECO:0000256" key="1">
    <source>
        <dbReference type="ARBA" id="ARBA00001755"/>
    </source>
</evidence>
<dbReference type="GO" id="GO:0004729">
    <property type="term" value="F:oxygen-dependent protoporphyrinogen oxidase activity"/>
    <property type="evidence" value="ECO:0007669"/>
    <property type="project" value="UniProtKB-UniRule"/>
</dbReference>
<evidence type="ECO:0000256" key="4">
    <source>
        <dbReference type="ARBA" id="ARBA00004744"/>
    </source>
</evidence>
<dbReference type="Pfam" id="PF01593">
    <property type="entry name" value="Amino_oxidase"/>
    <property type="match status" value="1"/>
</dbReference>
<reference evidence="14 15" key="1">
    <citation type="submission" date="2018-11" db="EMBL/GenBank/DDBJ databases">
        <title>The genome draft of YIM 96095.</title>
        <authorList>
            <person name="Tang S.-K."/>
            <person name="Chunyu W.-X."/>
            <person name="Feng Y.-Z."/>
        </authorList>
    </citation>
    <scope>NUCLEOTIDE SEQUENCE [LARGE SCALE GENOMIC DNA]</scope>
    <source>
        <strain evidence="14 15">YIM 96095</strain>
    </source>
</reference>
<keyword evidence="11 12" id="KW-0350">Heme biosynthesis</keyword>